<evidence type="ECO:0000256" key="3">
    <source>
        <dbReference type="ARBA" id="ARBA00023235"/>
    </source>
</evidence>
<proteinExistence type="inferred from homology"/>
<gene>
    <name evidence="6" type="ORF">JVT61DRAFT_10434</name>
</gene>
<dbReference type="Pfam" id="PF00160">
    <property type="entry name" value="Pro_isomerase"/>
    <property type="match status" value="1"/>
</dbReference>
<dbReference type="SUPFAM" id="SSF50891">
    <property type="entry name" value="Cyclophilin-like"/>
    <property type="match status" value="1"/>
</dbReference>
<evidence type="ECO:0000313" key="7">
    <source>
        <dbReference type="Proteomes" id="UP000683000"/>
    </source>
</evidence>
<keyword evidence="7" id="KW-1185">Reference proteome</keyword>
<dbReference type="GO" id="GO:0003755">
    <property type="term" value="F:peptidyl-prolyl cis-trans isomerase activity"/>
    <property type="evidence" value="ECO:0007669"/>
    <property type="project" value="UniProtKB-UniRule"/>
</dbReference>
<keyword evidence="2 4" id="KW-0697">Rotamase</keyword>
<comment type="similarity">
    <text evidence="4">Belongs to the cyclophilin-type PPIase family.</text>
</comment>
<comment type="caution">
    <text evidence="6">The sequence shown here is derived from an EMBL/GenBank/DDBJ whole genome shotgun (WGS) entry which is preliminary data.</text>
</comment>
<dbReference type="PROSITE" id="PS00170">
    <property type="entry name" value="CSA_PPIASE_1"/>
    <property type="match status" value="1"/>
</dbReference>
<name>A0A8I2YXL2_9AGAM</name>
<comment type="catalytic activity">
    <reaction evidence="1 4">
        <text>[protein]-peptidylproline (omega=180) = [protein]-peptidylproline (omega=0)</text>
        <dbReference type="Rhea" id="RHEA:16237"/>
        <dbReference type="Rhea" id="RHEA-COMP:10747"/>
        <dbReference type="Rhea" id="RHEA-COMP:10748"/>
        <dbReference type="ChEBI" id="CHEBI:83833"/>
        <dbReference type="ChEBI" id="CHEBI:83834"/>
        <dbReference type="EC" id="5.2.1.8"/>
    </reaction>
</comment>
<dbReference type="GO" id="GO:0005737">
    <property type="term" value="C:cytoplasm"/>
    <property type="evidence" value="ECO:0007669"/>
    <property type="project" value="TreeGrafter"/>
</dbReference>
<comment type="function">
    <text evidence="4">PPIases accelerate the folding of proteins. It catalyzes the cis-trans isomerization of proline imidic peptide bonds in oligopeptides.</text>
</comment>
<dbReference type="PRINTS" id="PR00153">
    <property type="entry name" value="CSAPPISMRASE"/>
</dbReference>
<sequence length="267" mass="28720">MGPYRPSGQELSVTQALMAVCQVYLDICMGDSKKFLRDRDAYDRARSHLDKHAASYGLPSTPEELSDWQRDIIQGIDASQGHETPLLFEPPEPLLAGRLVFELSVSPKLAKTTTNFVALCTGEKGPCKSASNKKLHYLECPVHRIVKGFIAQGGDILRGDGSGGESIYGGDFKAEEEGLKVMPRKGSLGMASSKTGSGARNTSQFFVVLTDDEAQLKKLKGQYVIFGQLKDGEAESHVLDRLSGAGGDNEKPLIPVWIGGCGTCPSG</sequence>
<dbReference type="Gene3D" id="2.40.100.10">
    <property type="entry name" value="Cyclophilin-like"/>
    <property type="match status" value="1"/>
</dbReference>
<dbReference type="PANTHER" id="PTHR11071">
    <property type="entry name" value="PEPTIDYL-PROLYL CIS-TRANS ISOMERASE"/>
    <property type="match status" value="1"/>
</dbReference>
<dbReference type="GO" id="GO:0006457">
    <property type="term" value="P:protein folding"/>
    <property type="evidence" value="ECO:0007669"/>
    <property type="project" value="InterPro"/>
</dbReference>
<feature type="domain" description="PPIase cyclophilin-type" evidence="5">
    <location>
        <begin position="96"/>
        <end position="263"/>
    </location>
</feature>
<evidence type="ECO:0000256" key="2">
    <source>
        <dbReference type="ARBA" id="ARBA00023110"/>
    </source>
</evidence>
<dbReference type="InterPro" id="IPR020892">
    <property type="entry name" value="Cyclophilin-type_PPIase_CS"/>
</dbReference>
<evidence type="ECO:0000259" key="5">
    <source>
        <dbReference type="PROSITE" id="PS50072"/>
    </source>
</evidence>
<dbReference type="InterPro" id="IPR029000">
    <property type="entry name" value="Cyclophilin-like_dom_sf"/>
</dbReference>
<dbReference type="PANTHER" id="PTHR11071:SF561">
    <property type="entry name" value="PEPTIDYL-PROLYL CIS-TRANS ISOMERASE D-RELATED"/>
    <property type="match status" value="1"/>
</dbReference>
<dbReference type="AlphaFoldDB" id="A0A8I2YXL2"/>
<dbReference type="EMBL" id="JAGFBS010000004">
    <property type="protein sequence ID" value="KAG6379874.1"/>
    <property type="molecule type" value="Genomic_DNA"/>
</dbReference>
<dbReference type="OrthoDB" id="193499at2759"/>
<dbReference type="PROSITE" id="PS50072">
    <property type="entry name" value="CSA_PPIASE_2"/>
    <property type="match status" value="1"/>
</dbReference>
<dbReference type="InterPro" id="IPR002130">
    <property type="entry name" value="Cyclophilin-type_PPIase_dom"/>
</dbReference>
<evidence type="ECO:0000313" key="6">
    <source>
        <dbReference type="EMBL" id="KAG6379874.1"/>
    </source>
</evidence>
<evidence type="ECO:0000256" key="1">
    <source>
        <dbReference type="ARBA" id="ARBA00000971"/>
    </source>
</evidence>
<keyword evidence="3 4" id="KW-0413">Isomerase</keyword>
<organism evidence="6 7">
    <name type="scientific">Boletus reticuloceps</name>
    <dbReference type="NCBI Taxonomy" id="495285"/>
    <lineage>
        <taxon>Eukaryota</taxon>
        <taxon>Fungi</taxon>
        <taxon>Dikarya</taxon>
        <taxon>Basidiomycota</taxon>
        <taxon>Agaricomycotina</taxon>
        <taxon>Agaricomycetes</taxon>
        <taxon>Agaricomycetidae</taxon>
        <taxon>Boletales</taxon>
        <taxon>Boletineae</taxon>
        <taxon>Boletaceae</taxon>
        <taxon>Boletoideae</taxon>
        <taxon>Boletus</taxon>
    </lineage>
</organism>
<dbReference type="Proteomes" id="UP000683000">
    <property type="component" value="Unassembled WGS sequence"/>
</dbReference>
<protein>
    <recommendedName>
        <fullName evidence="4">Peptidyl-prolyl cis-trans isomerase</fullName>
        <shortName evidence="4">PPIase</shortName>
        <ecNumber evidence="4">5.2.1.8</ecNumber>
    </recommendedName>
</protein>
<dbReference type="GO" id="GO:0016018">
    <property type="term" value="F:cyclosporin A binding"/>
    <property type="evidence" value="ECO:0007669"/>
    <property type="project" value="TreeGrafter"/>
</dbReference>
<evidence type="ECO:0000256" key="4">
    <source>
        <dbReference type="RuleBase" id="RU363019"/>
    </source>
</evidence>
<dbReference type="EC" id="5.2.1.8" evidence="4"/>
<reference evidence="6" key="1">
    <citation type="submission" date="2021-03" db="EMBL/GenBank/DDBJ databases">
        <title>Evolutionary innovations through gain and loss of genes in the ectomycorrhizal Boletales.</title>
        <authorList>
            <person name="Wu G."/>
            <person name="Miyauchi S."/>
            <person name="Morin E."/>
            <person name="Yang Z.-L."/>
            <person name="Xu J."/>
            <person name="Martin F.M."/>
        </authorList>
    </citation>
    <scope>NUCLEOTIDE SEQUENCE</scope>
    <source>
        <strain evidence="6">BR01</strain>
    </source>
</reference>
<accession>A0A8I2YXL2</accession>